<dbReference type="Proteomes" id="UP000001060">
    <property type="component" value="Chromosome"/>
</dbReference>
<dbReference type="EMBL" id="FN650140">
    <property type="protein sequence ID" value="CBJ13463.1"/>
    <property type="molecule type" value="Genomic_DNA"/>
</dbReference>
<dbReference type="STRING" id="661367.LLO_3014"/>
<protein>
    <submittedName>
        <fullName evidence="1">Uncharacterized protein</fullName>
    </submittedName>
</protein>
<evidence type="ECO:0000313" key="2">
    <source>
        <dbReference type="Proteomes" id="UP000001060"/>
    </source>
</evidence>
<dbReference type="InterPro" id="IPR006616">
    <property type="entry name" value="DM9_repeat"/>
</dbReference>
<sequence>MSKHSTKTTAFSWFLHYELNSRTNYCFYLNVFGIMSLDIKHSLDTGRTTMYKKSEKCACNTSLLMTDQQDDYFVETRDLACHSRKKITSKFIKISSLINTFCILLAAGNSSAWAHGGGGFHGGWGGGFHGQGGFEWGNNSRESAGMYHRNNNYSAWGASGGYRESEHYRGLGGSSYGTIQPFQEHHLQTIHPFNQASSGIGHIDGFHHGEYTNKEFSGNANWINHNNWHSSYWHGSYWHGSYWHGSYWHGSYWHGSYWTGGTYWGPGPYWGWGNGFFYGALFGATLTTAFFLPPVYADYYYYVPLYYYPGPYDYTILVSNYSAVSTPPLRPAPQKVETWVPVKNGHIPVNAVLNNIVNKKATYYCRVTFHGNTSYGVLIPNDGCYVEEPSVTMRFSKYDILVSSIVG</sequence>
<name>D3HLX9_LEGLN</name>
<dbReference type="eggNOG" id="ENOG5031144">
    <property type="taxonomic scope" value="Bacteria"/>
</dbReference>
<dbReference type="KEGG" id="llo:LLO_3014"/>
<reference evidence="1 2" key="1">
    <citation type="journal article" date="2010" name="PLoS Genet.">
        <title>Analysis of the Legionella longbeachae genome and transcriptome uncovers unique strategies to cause Legionnaires' disease.</title>
        <authorList>
            <person name="Cazalet C."/>
            <person name="Gomez-Valero L."/>
            <person name="Rusniok C."/>
            <person name="Lomma M."/>
            <person name="Dervins-Ravault D."/>
            <person name="Newton H."/>
            <person name="Sansom F."/>
            <person name="Jarraud S."/>
            <person name="Zidane N."/>
            <person name="Ma L."/>
            <person name="Bouchier C."/>
            <person name="Etienne J."/>
            <person name="Hartland E."/>
            <person name="Buchrieser C."/>
        </authorList>
    </citation>
    <scope>NUCLEOTIDE SEQUENCE [LARGE SCALE GENOMIC DNA]</scope>
    <source>
        <strain evidence="1 2">NSW150</strain>
    </source>
</reference>
<evidence type="ECO:0000313" key="1">
    <source>
        <dbReference type="EMBL" id="CBJ13463.1"/>
    </source>
</evidence>
<keyword evidence="2" id="KW-1185">Reference proteome</keyword>
<gene>
    <name evidence="1" type="ordered locus">LLO_3014</name>
</gene>
<organism evidence="1 2">
    <name type="scientific">Legionella longbeachae serogroup 1 (strain NSW150)</name>
    <dbReference type="NCBI Taxonomy" id="661367"/>
    <lineage>
        <taxon>Bacteria</taxon>
        <taxon>Pseudomonadati</taxon>
        <taxon>Pseudomonadota</taxon>
        <taxon>Gammaproteobacteria</taxon>
        <taxon>Legionellales</taxon>
        <taxon>Legionellaceae</taxon>
        <taxon>Legionella</taxon>
    </lineage>
</organism>
<dbReference type="AlphaFoldDB" id="D3HLX9"/>
<accession>D3HLX9</accession>
<dbReference type="SMART" id="SM00696">
    <property type="entry name" value="DM9"/>
    <property type="match status" value="1"/>
</dbReference>
<dbReference type="HOGENOM" id="CLU_056348_0_0_6"/>
<proteinExistence type="predicted"/>